<dbReference type="PATRIC" id="fig|1122241.3.peg.1589"/>
<dbReference type="InterPro" id="IPR021124">
    <property type="entry name" value="CRISPR-assoc_prot_Cas5"/>
</dbReference>
<dbReference type="InterPro" id="IPR013422">
    <property type="entry name" value="CRISPR-assoc_prot_Cas5_N"/>
</dbReference>
<keyword evidence="3" id="KW-1185">Reference proteome</keyword>
<dbReference type="RefSeq" id="WP_062283512.1">
    <property type="nucleotide sequence ID" value="NZ_LTBC01000004.1"/>
</dbReference>
<evidence type="ECO:0000313" key="2">
    <source>
        <dbReference type="EMBL" id="KYH32288.1"/>
    </source>
</evidence>
<name>A0A151AXC2_9FIRM</name>
<accession>A0A151AXC2</accession>
<gene>
    <name evidence="2" type="ORF">MOMUL_15090</name>
</gene>
<dbReference type="AlphaFoldDB" id="A0A151AXC2"/>
<evidence type="ECO:0000313" key="3">
    <source>
        <dbReference type="Proteomes" id="UP000075670"/>
    </source>
</evidence>
<dbReference type="EMBL" id="LTBC01000004">
    <property type="protein sequence ID" value="KYH32288.1"/>
    <property type="molecule type" value="Genomic_DNA"/>
</dbReference>
<evidence type="ECO:0000256" key="1">
    <source>
        <dbReference type="ARBA" id="ARBA00023118"/>
    </source>
</evidence>
<dbReference type="Proteomes" id="UP000075670">
    <property type="component" value="Unassembled WGS sequence"/>
</dbReference>
<keyword evidence="1" id="KW-0051">Antiviral defense</keyword>
<dbReference type="GO" id="GO:0043571">
    <property type="term" value="P:maintenance of CRISPR repeat elements"/>
    <property type="evidence" value="ECO:0007669"/>
    <property type="project" value="InterPro"/>
</dbReference>
<reference evidence="2 3" key="1">
    <citation type="submission" date="2016-02" db="EMBL/GenBank/DDBJ databases">
        <title>Genome sequence of Moorella mulderi DSM 14980.</title>
        <authorList>
            <person name="Poehlein A."/>
            <person name="Daniel R."/>
        </authorList>
    </citation>
    <scope>NUCLEOTIDE SEQUENCE [LARGE SCALE GENOMIC DNA]</scope>
    <source>
        <strain evidence="2 3">DSM 14980</strain>
    </source>
</reference>
<comment type="caution">
    <text evidence="2">The sequence shown here is derived from an EMBL/GenBank/DDBJ whole genome shotgun (WGS) entry which is preliminary data.</text>
</comment>
<organism evidence="2 3">
    <name type="scientific">Moorella mulderi DSM 14980</name>
    <dbReference type="NCBI Taxonomy" id="1122241"/>
    <lineage>
        <taxon>Bacteria</taxon>
        <taxon>Bacillati</taxon>
        <taxon>Bacillota</taxon>
        <taxon>Clostridia</taxon>
        <taxon>Neomoorellales</taxon>
        <taxon>Neomoorellaceae</taxon>
        <taxon>Neomoorella</taxon>
    </lineage>
</organism>
<dbReference type="GO" id="GO:0051607">
    <property type="term" value="P:defense response to virus"/>
    <property type="evidence" value="ECO:0007669"/>
    <property type="project" value="UniProtKB-KW"/>
</dbReference>
<sequence length="294" mass="32949">MGATAVRALRVLKLGLTAASAHFRVTDSNNPRKTYPLPPYSTVIGLLANILGDRAKIEAMLAGGLALGVLAQHSYFTKEYTWLRNMSPSAHKGRFYSYDNRRWQETPEHPGGQSPVVVEVLNDVKVYVYLYHPDDQVTGFLLENACLPERWLSHLHLGRAEDWAMITEATIMEICPSNEGSILQNAPGFYQWMPAPAAAFGLNELMDAAEYTSLYNKMQGNAVLVTSLYRRVEVPYQFGKKGLIRNFAHVPARICCCQVPFLDNFRLPSLLVDRELKTPVYMAAINQEPGKEGR</sequence>
<dbReference type="Gene3D" id="3.30.70.2660">
    <property type="match status" value="1"/>
</dbReference>
<dbReference type="NCBIfam" id="TIGR02593">
    <property type="entry name" value="CRISPR_cas5"/>
    <property type="match status" value="1"/>
</dbReference>
<dbReference type="OrthoDB" id="9782505at2"/>
<dbReference type="Pfam" id="PF09704">
    <property type="entry name" value="Cas_Cas5d"/>
    <property type="match status" value="1"/>
</dbReference>
<proteinExistence type="predicted"/>
<protein>
    <submittedName>
        <fullName evidence="2">CRISPR-associated protein</fullName>
    </submittedName>
</protein>